<dbReference type="EMBL" id="CAJEWN010000163">
    <property type="protein sequence ID" value="CAD2170100.1"/>
    <property type="molecule type" value="Genomic_DNA"/>
</dbReference>
<feature type="region of interest" description="Disordered" evidence="2">
    <location>
        <begin position="680"/>
        <end position="715"/>
    </location>
</feature>
<name>A0A6V7V6L1_MELEN</name>
<comment type="caution">
    <text evidence="3">The sequence shown here is derived from an EMBL/GenBank/DDBJ whole genome shotgun (WGS) entry which is preliminary data.</text>
</comment>
<keyword evidence="1" id="KW-0175">Coiled coil</keyword>
<evidence type="ECO:0000256" key="1">
    <source>
        <dbReference type="SAM" id="Coils"/>
    </source>
</evidence>
<evidence type="ECO:0000313" key="3">
    <source>
        <dbReference type="EMBL" id="CAD2170100.1"/>
    </source>
</evidence>
<protein>
    <submittedName>
        <fullName evidence="3">Uncharacterized protein</fullName>
    </submittedName>
</protein>
<feature type="compositionally biased region" description="Low complexity" evidence="2">
    <location>
        <begin position="748"/>
        <end position="776"/>
    </location>
</feature>
<feature type="coiled-coil region" evidence="1">
    <location>
        <begin position="617"/>
        <end position="654"/>
    </location>
</feature>
<gene>
    <name evidence="3" type="ORF">MENT_LOCUS21475</name>
</gene>
<proteinExistence type="predicted"/>
<evidence type="ECO:0000256" key="2">
    <source>
        <dbReference type="SAM" id="MobiDB-lite"/>
    </source>
</evidence>
<sequence>MDVNLHSNELEARFRLRLFTFLRSQEDLKQLISNDPTNSTQSSTIKYSQLRLELGRFLAAYYLNFSFPLLFKNIKKLDISLKDISNSENICILPNLIIWSELEEQWIDENKEENNLNLNNNHWQLGQILSEDCSPKLAIYLLLREERILEAIFFVDHFNDLRAILLLRFLAEKIYSLQLLSDFCQNLLIKQFLERILFLENFDNAQTLTNNQEIIKYIQQNIEAALNIDVLFPSNFHNYIGFFDCLIAECAYHMGAEFEKLLEDFSFGNEFICSSDNIKCLSRFLPRPPIFSIPLEEDNFNLFGKNSQEKNQESLSWLRLHRCYLIISMAFGISNRLENLIGFFALWMAKSQEDISYKNNKINEFTNNLSNDFSIILEKQLFIGHSQIEIYTELNIFQTLFSVVIGMQIRELLIKSIKNNDFELINKYKIKLEVLSFPFRNASQKPKENELIWQSIKRWIKLAETEDLDAAALFLHTLQQQNQKYFKMNFPPLNELNRPNWYSLILSGAEEKFNLNELTELNKNNLQVFPSENYKFQLNNFEDILIMQYLSSEFPIVNLPPPLIQMRLELIPDEFCSCNRQTFTSKNLNKNTKNNILIENFDEIGKFSLKINENNLIKEKEEENICKKEEIDELEILAEEIRSGIKRLELLEEETNLINGKEMGNLQAIEGINEINKSVKQQKNIRPKHQLKPNKKLSKINKNRRQSSITQSDLEKKQKTYSAFLSFLLKQKGIEGSEELTTTTEPLKSSSEINNNNYYSTNNSVYSSESRSSLNSNKERRKNKKINYSSKLNEEEESSTSNWASEEEEEEKNIFEKELTKEQLLQEMNKVGKHLEWIWAQIGGRINEENVDGKIMIMKKLRNVMIIKRKRIIKRKIGDFYDQELLENEEHFKENKEGKEEILQQEPNEQKFSSEEEFPNNNIEIKQFKMPEIRIKSNVDFSIPSLIEEEKSYELRELEEIEEIELNSNNISLKAEEIKPASGQLSSSSGYHHHHSSCSSSENSARKNDSLINKSFQNWSIPPNIQPMDFSRLDIDSDEERNSGGKTINKWTDIEVYPREILKEKTPLIINEKMQTSNQQKTPLKNKWRPPSWLRLLPPFDGTIRTERISCGKITAERQLLQLNLDRGHQRTFLDIAAKNKESLKRLKKKEKGEEIIKVKTNKEIKEEQSKQNFPEQSSIYDSGIALDQTANTSRYNQDFLLYSIELCEEEIEIMRQMAKQT</sequence>
<reference evidence="3 4" key="1">
    <citation type="submission" date="2020-08" db="EMBL/GenBank/DDBJ databases">
        <authorList>
            <person name="Koutsovoulos G."/>
            <person name="Danchin GJ E."/>
        </authorList>
    </citation>
    <scope>NUCLEOTIDE SEQUENCE [LARGE SCALE GENOMIC DNA]</scope>
</reference>
<feature type="compositionally biased region" description="Basic residues" evidence="2">
    <location>
        <begin position="683"/>
        <end position="705"/>
    </location>
</feature>
<accession>A0A6V7V6L1</accession>
<feature type="region of interest" description="Disordered" evidence="2">
    <location>
        <begin position="738"/>
        <end position="809"/>
    </location>
</feature>
<dbReference type="AlphaFoldDB" id="A0A6V7V6L1"/>
<dbReference type="OrthoDB" id="5876058at2759"/>
<feature type="region of interest" description="Disordered" evidence="2">
    <location>
        <begin position="982"/>
        <end position="1006"/>
    </location>
</feature>
<organism evidence="3 4">
    <name type="scientific">Meloidogyne enterolobii</name>
    <name type="common">Root-knot nematode worm</name>
    <name type="synonym">Meloidogyne mayaguensis</name>
    <dbReference type="NCBI Taxonomy" id="390850"/>
    <lineage>
        <taxon>Eukaryota</taxon>
        <taxon>Metazoa</taxon>
        <taxon>Ecdysozoa</taxon>
        <taxon>Nematoda</taxon>
        <taxon>Chromadorea</taxon>
        <taxon>Rhabditida</taxon>
        <taxon>Tylenchina</taxon>
        <taxon>Tylenchomorpha</taxon>
        <taxon>Tylenchoidea</taxon>
        <taxon>Meloidogynidae</taxon>
        <taxon>Meloidogyninae</taxon>
        <taxon>Meloidogyne</taxon>
    </lineage>
</organism>
<dbReference type="Proteomes" id="UP000580250">
    <property type="component" value="Unassembled WGS sequence"/>
</dbReference>
<evidence type="ECO:0000313" key="4">
    <source>
        <dbReference type="Proteomes" id="UP000580250"/>
    </source>
</evidence>